<sequence>MGIDIVPLAYKHKLDISSPKAFAKDISKRFSANIIMKKEDEDYNIIEMFRLHHENAQHDISIIMKVITDEYKRLYEVSIDNKQDTSFDVYPYHVDLYLTESPFRWHGFETCIWNKDTPDYLEILIKYRNYIKKISNILGCTKCLYIPDQGYTEFLWDESQKGLDYDDLIEYIRKRKYLKKCKDKERPKKTLVLNLPDFLSKPKDYEGLPDVYLDVVMDDFHDLK</sequence>
<dbReference type="RefSeq" id="WP_118255355.1">
    <property type="nucleotide sequence ID" value="NZ_DAWCKQ010000180.1"/>
</dbReference>
<accession>A0A414XZR1</accession>
<dbReference type="AlphaFoldDB" id="A0A414XZR1"/>
<evidence type="ECO:0000313" key="1">
    <source>
        <dbReference type="EMBL" id="MST78435.1"/>
    </source>
</evidence>
<reference evidence="2 3" key="1">
    <citation type="submission" date="2018-08" db="EMBL/GenBank/DDBJ databases">
        <title>A genome reference for cultivated species of the human gut microbiota.</title>
        <authorList>
            <person name="Zou Y."/>
            <person name="Xue W."/>
            <person name="Luo G."/>
        </authorList>
    </citation>
    <scope>NUCLEOTIDE SEQUENCE [LARGE SCALE GENOMIC DNA]</scope>
    <source>
        <strain evidence="2 3">AM16-54</strain>
    </source>
</reference>
<name>A0A414XZR1_9BACT</name>
<reference evidence="1 4" key="2">
    <citation type="submission" date="2019-08" db="EMBL/GenBank/DDBJ databases">
        <title>In-depth cultivation of the pig gut microbiome towards novel bacterial diversity and tailored functional studies.</title>
        <authorList>
            <person name="Wylensek D."/>
            <person name="Hitch T.C.A."/>
            <person name="Clavel T."/>
        </authorList>
    </citation>
    <scope>NUCLEOTIDE SEQUENCE [LARGE SCALE GENOMIC DNA]</scope>
    <source>
        <strain evidence="1 4">LKV-178-WT-2C</strain>
    </source>
</reference>
<evidence type="ECO:0000313" key="2">
    <source>
        <dbReference type="EMBL" id="RHH79346.1"/>
    </source>
</evidence>
<evidence type="ECO:0000313" key="3">
    <source>
        <dbReference type="Proteomes" id="UP000284548"/>
    </source>
</evidence>
<dbReference type="EMBL" id="QRKB01000033">
    <property type="protein sequence ID" value="RHH79346.1"/>
    <property type="molecule type" value="Genomic_DNA"/>
</dbReference>
<protein>
    <submittedName>
        <fullName evidence="2">Uncharacterized protein</fullName>
    </submittedName>
</protein>
<dbReference type="EMBL" id="VUNF01000028">
    <property type="protein sequence ID" value="MST78435.1"/>
    <property type="molecule type" value="Genomic_DNA"/>
</dbReference>
<organism evidence="2 3">
    <name type="scientific">Segatella copri</name>
    <dbReference type="NCBI Taxonomy" id="165179"/>
    <lineage>
        <taxon>Bacteria</taxon>
        <taxon>Pseudomonadati</taxon>
        <taxon>Bacteroidota</taxon>
        <taxon>Bacteroidia</taxon>
        <taxon>Bacteroidales</taxon>
        <taxon>Prevotellaceae</taxon>
        <taxon>Segatella</taxon>
    </lineage>
</organism>
<comment type="caution">
    <text evidence="2">The sequence shown here is derived from an EMBL/GenBank/DDBJ whole genome shotgun (WGS) entry which is preliminary data.</text>
</comment>
<dbReference type="Proteomes" id="UP000450161">
    <property type="component" value="Unassembled WGS sequence"/>
</dbReference>
<evidence type="ECO:0000313" key="4">
    <source>
        <dbReference type="Proteomes" id="UP000450161"/>
    </source>
</evidence>
<gene>
    <name evidence="2" type="ORF">DW192_11915</name>
    <name evidence="1" type="ORF">FYJ72_12370</name>
</gene>
<proteinExistence type="predicted"/>
<dbReference type="Proteomes" id="UP000284548">
    <property type="component" value="Unassembled WGS sequence"/>
</dbReference>